<gene>
    <name evidence="11" type="ORF">S40285_04744</name>
</gene>
<feature type="transmembrane region" description="Helical" evidence="9">
    <location>
        <begin position="213"/>
        <end position="231"/>
    </location>
</feature>
<keyword evidence="5 10" id="KW-0732">Signal</keyword>
<dbReference type="GO" id="GO:0008250">
    <property type="term" value="C:oligosaccharyltransferase complex"/>
    <property type="evidence" value="ECO:0007669"/>
    <property type="project" value="TreeGrafter"/>
</dbReference>
<keyword evidence="4 9" id="KW-0812">Transmembrane</keyword>
<accession>A0A084Q9W3</accession>
<dbReference type="FunFam" id="3.40.30.10:FF:000302">
    <property type="entry name" value="Oligosaccharyl transferase subunit (Gamma), putative"/>
    <property type="match status" value="1"/>
</dbReference>
<feature type="transmembrane region" description="Helical" evidence="9">
    <location>
        <begin position="180"/>
        <end position="201"/>
    </location>
</feature>
<dbReference type="HOGENOM" id="CLU_052855_1_1_1"/>
<evidence type="ECO:0008006" key="13">
    <source>
        <dbReference type="Google" id="ProtNLM"/>
    </source>
</evidence>
<dbReference type="PANTHER" id="PTHR12692:SF0">
    <property type="entry name" value="GH11935P"/>
    <property type="match status" value="1"/>
</dbReference>
<evidence type="ECO:0000256" key="4">
    <source>
        <dbReference type="ARBA" id="ARBA00022692"/>
    </source>
</evidence>
<dbReference type="Proteomes" id="UP000028524">
    <property type="component" value="Unassembled WGS sequence"/>
</dbReference>
<keyword evidence="7 9" id="KW-1133">Transmembrane helix</keyword>
<evidence type="ECO:0000256" key="2">
    <source>
        <dbReference type="ARBA" id="ARBA00004477"/>
    </source>
</evidence>
<dbReference type="OrthoDB" id="67566at2759"/>
<proteinExistence type="inferred from homology"/>
<evidence type="ECO:0000256" key="6">
    <source>
        <dbReference type="ARBA" id="ARBA00022824"/>
    </source>
</evidence>
<evidence type="ECO:0000256" key="3">
    <source>
        <dbReference type="ARBA" id="ARBA00009561"/>
    </source>
</evidence>
<dbReference type="FunCoup" id="A0A084Q9W3">
    <property type="interactions" value="247"/>
</dbReference>
<keyword evidence="12" id="KW-1185">Reference proteome</keyword>
<evidence type="ECO:0000313" key="11">
    <source>
        <dbReference type="EMBL" id="KFA60748.1"/>
    </source>
</evidence>
<evidence type="ECO:0000256" key="10">
    <source>
        <dbReference type="SAM" id="SignalP"/>
    </source>
</evidence>
<evidence type="ECO:0000256" key="8">
    <source>
        <dbReference type="ARBA" id="ARBA00023136"/>
    </source>
</evidence>
<dbReference type="Pfam" id="PF04756">
    <property type="entry name" value="OST3_OST6"/>
    <property type="match status" value="1"/>
</dbReference>
<feature type="chain" id="PRO_5001779061" description="Magnesium transporter protein 1" evidence="10">
    <location>
        <begin position="20"/>
        <end position="330"/>
    </location>
</feature>
<keyword evidence="6" id="KW-0256">Endoplasmic reticulum</keyword>
<organism evidence="11 12">
    <name type="scientific">Stachybotrys chlorohalonatus (strain IBT 40285)</name>
    <dbReference type="NCBI Taxonomy" id="1283841"/>
    <lineage>
        <taxon>Eukaryota</taxon>
        <taxon>Fungi</taxon>
        <taxon>Dikarya</taxon>
        <taxon>Ascomycota</taxon>
        <taxon>Pezizomycotina</taxon>
        <taxon>Sordariomycetes</taxon>
        <taxon>Hypocreomycetidae</taxon>
        <taxon>Hypocreales</taxon>
        <taxon>Stachybotryaceae</taxon>
        <taxon>Stachybotrys</taxon>
    </lineage>
</organism>
<dbReference type="SUPFAM" id="SSF52833">
    <property type="entry name" value="Thioredoxin-like"/>
    <property type="match status" value="1"/>
</dbReference>
<evidence type="ECO:0000313" key="12">
    <source>
        <dbReference type="Proteomes" id="UP000028524"/>
    </source>
</evidence>
<evidence type="ECO:0000256" key="9">
    <source>
        <dbReference type="SAM" id="Phobius"/>
    </source>
</evidence>
<dbReference type="GO" id="GO:0018279">
    <property type="term" value="P:protein N-linked glycosylation via asparagine"/>
    <property type="evidence" value="ECO:0007669"/>
    <property type="project" value="TreeGrafter"/>
</dbReference>
<dbReference type="InterPro" id="IPR021149">
    <property type="entry name" value="OligosaccharylTrfase_OST3/OST6"/>
</dbReference>
<dbReference type="InParanoid" id="A0A084Q9W3"/>
<evidence type="ECO:0000256" key="1">
    <source>
        <dbReference type="ARBA" id="ARBA00002791"/>
    </source>
</evidence>
<evidence type="ECO:0000256" key="7">
    <source>
        <dbReference type="ARBA" id="ARBA00022989"/>
    </source>
</evidence>
<name>A0A084Q9W3_STAC4</name>
<feature type="transmembrane region" description="Helical" evidence="9">
    <location>
        <begin position="265"/>
        <end position="283"/>
    </location>
</feature>
<dbReference type="OMA" id="VLFGMYS"/>
<dbReference type="AlphaFoldDB" id="A0A084Q9W3"/>
<keyword evidence="8 9" id="KW-0472">Membrane</keyword>
<evidence type="ECO:0000256" key="5">
    <source>
        <dbReference type="ARBA" id="ARBA00022729"/>
    </source>
</evidence>
<comment type="subcellular location">
    <subcellularLocation>
        <location evidence="2">Endoplasmic reticulum membrane</location>
        <topology evidence="2">Multi-pass membrane protein</topology>
    </subcellularLocation>
</comment>
<reference evidence="11 12" key="1">
    <citation type="journal article" date="2014" name="BMC Genomics">
        <title>Comparative genome sequencing reveals chemotype-specific gene clusters in the toxigenic black mold Stachybotrys.</title>
        <authorList>
            <person name="Semeiks J."/>
            <person name="Borek D."/>
            <person name="Otwinowski Z."/>
            <person name="Grishin N.V."/>
        </authorList>
    </citation>
    <scope>NUCLEOTIDE SEQUENCE [LARGE SCALE GENOMIC DNA]</scope>
    <source>
        <strain evidence="11 12">IBT 40285</strain>
    </source>
</reference>
<dbReference type="EMBL" id="KL660891">
    <property type="protein sequence ID" value="KFA60748.1"/>
    <property type="molecule type" value="Genomic_DNA"/>
</dbReference>
<dbReference type="InterPro" id="IPR036249">
    <property type="entry name" value="Thioredoxin-like_sf"/>
</dbReference>
<dbReference type="Gene3D" id="3.40.30.10">
    <property type="entry name" value="Glutaredoxin"/>
    <property type="match status" value="1"/>
</dbReference>
<feature type="signal peptide" evidence="10">
    <location>
        <begin position="1"/>
        <end position="19"/>
    </location>
</feature>
<comment type="function">
    <text evidence="1">Subunit of the oligosaccharyl transferase (OST) complex that catalyzes the initial transfer of a defined glycan (Glc(3)Man(9)GlcNAc(2) in eukaryotes) from the lipid carrier dolichol-pyrophosphate to an asparagine residue within an Asn-X-Ser/Thr consensus motif in nascent polypeptide chains, the first step in protein N-glycosylation. N-glycosylation occurs cotranslationally and the complex associates with the Sec61 complex at the channel-forming translocon complex that mediates protein translocation across the endoplasmic reticulum (ER). All subunits are required for a maximal enzyme activity.</text>
</comment>
<sequence length="330" mass="36446">MRFLSTLLAGSLLLSGAFAAKKTSAQRFDDFFAKSKTSSPLKLSDATYKSLTSTPRDYSVAILLTALEARFGCHLCQEFQPEWELLGKSWTRGDKKGESRLLFGNLDFTDGREIFISHGLQTAPVLFFFPPTQGPHAAISPDPIRYDFSGGPASAEQIHAWLSRQLPNRPHPAVKRPINWMRWATSLSLVAGSITVAATAWPYVLPIVQNRNLWAAVSLISILLFTSGHMFNHIRKVPYVAGNGRGGVSYFAGNFQSQYGLETQVVAALYGILSFCVISLAAKVPRLSDARSQQVAVIAWASVIFVLYSFLLSIFKIKNGSYPFQLPPFF</sequence>
<dbReference type="STRING" id="1283841.A0A084Q9W3"/>
<feature type="transmembrane region" description="Helical" evidence="9">
    <location>
        <begin position="295"/>
        <end position="315"/>
    </location>
</feature>
<protein>
    <recommendedName>
        <fullName evidence="13">Magnesium transporter protein 1</fullName>
    </recommendedName>
</protein>
<dbReference type="PANTHER" id="PTHR12692">
    <property type="entry name" value="DOLICHYL-DIPHOSPHOOLIGOSACCHARIDE--PROTEIN GLYCOSYLTRANSFERASE-RELATED"/>
    <property type="match status" value="1"/>
</dbReference>
<comment type="similarity">
    <text evidence="3">Belongs to the OST3/OST6 family.</text>
</comment>